<dbReference type="GO" id="GO:0032259">
    <property type="term" value="P:methylation"/>
    <property type="evidence" value="ECO:0007669"/>
    <property type="project" value="UniProtKB-KW"/>
</dbReference>
<evidence type="ECO:0000313" key="3">
    <source>
        <dbReference type="EMBL" id="MBB2161669.1"/>
    </source>
</evidence>
<dbReference type="SUPFAM" id="SSF53335">
    <property type="entry name" value="S-adenosyl-L-methionine-dependent methyltransferases"/>
    <property type="match status" value="1"/>
</dbReference>
<feature type="domain" description="Methyltransferase FkbM" evidence="2">
    <location>
        <begin position="112"/>
        <end position="279"/>
    </location>
</feature>
<keyword evidence="3" id="KW-0808">Transferase</keyword>
<dbReference type="Pfam" id="PF13692">
    <property type="entry name" value="Glyco_trans_1_4"/>
    <property type="match status" value="1"/>
</dbReference>
<dbReference type="CDD" id="cd03801">
    <property type="entry name" value="GT4_PimA-like"/>
    <property type="match status" value="1"/>
</dbReference>
<accession>A0A7W4NPH7</accession>
<comment type="caution">
    <text evidence="3">The sequence shown here is derived from an EMBL/GenBank/DDBJ whole genome shotgun (WGS) entry which is preliminary data.</text>
</comment>
<dbReference type="GO" id="GO:0008168">
    <property type="term" value="F:methyltransferase activity"/>
    <property type="evidence" value="ECO:0007669"/>
    <property type="project" value="UniProtKB-KW"/>
</dbReference>
<gene>
    <name evidence="3" type="ORF">HLH48_16115</name>
</gene>
<dbReference type="Gene3D" id="3.40.50.2000">
    <property type="entry name" value="Glycogen Phosphorylase B"/>
    <property type="match status" value="1"/>
</dbReference>
<keyword evidence="3" id="KW-0489">Methyltransferase</keyword>
<dbReference type="Proteomes" id="UP000589085">
    <property type="component" value="Unassembled WGS sequence"/>
</dbReference>
<feature type="coiled-coil region" evidence="1">
    <location>
        <begin position="328"/>
        <end position="380"/>
    </location>
</feature>
<evidence type="ECO:0000313" key="4">
    <source>
        <dbReference type="Proteomes" id="UP000589085"/>
    </source>
</evidence>
<evidence type="ECO:0000256" key="1">
    <source>
        <dbReference type="SAM" id="Coils"/>
    </source>
</evidence>
<evidence type="ECO:0000259" key="2">
    <source>
        <dbReference type="Pfam" id="PF05050"/>
    </source>
</evidence>
<dbReference type="Gene3D" id="3.40.50.150">
    <property type="entry name" value="Vaccinia Virus protein VP39"/>
    <property type="match status" value="1"/>
</dbReference>
<dbReference type="Pfam" id="PF05050">
    <property type="entry name" value="Methyltransf_21"/>
    <property type="match status" value="1"/>
</dbReference>
<reference evidence="3 4" key="1">
    <citation type="submission" date="2020-04" db="EMBL/GenBank/DDBJ databases">
        <title>Description of novel Gluconacetobacter.</title>
        <authorList>
            <person name="Sombolestani A."/>
        </authorList>
    </citation>
    <scope>NUCLEOTIDE SEQUENCE [LARGE SCALE GENOMIC DNA]</scope>
    <source>
        <strain evidence="3 4">LMG 19747</strain>
    </source>
</reference>
<dbReference type="InterPro" id="IPR006342">
    <property type="entry name" value="FkbM_mtfrase"/>
</dbReference>
<dbReference type="NCBIfam" id="TIGR01444">
    <property type="entry name" value="fkbM_fam"/>
    <property type="match status" value="1"/>
</dbReference>
<dbReference type="PANTHER" id="PTHR34203">
    <property type="entry name" value="METHYLTRANSFERASE, FKBM FAMILY PROTEIN"/>
    <property type="match status" value="1"/>
</dbReference>
<protein>
    <submittedName>
        <fullName evidence="3">FkbM family methyltransferase</fullName>
    </submittedName>
</protein>
<dbReference type="AlphaFoldDB" id="A0A7W4NPH7"/>
<feature type="coiled-coil region" evidence="1">
    <location>
        <begin position="417"/>
        <end position="476"/>
    </location>
</feature>
<organism evidence="3 4">
    <name type="scientific">Gluconacetobacter sacchari</name>
    <dbReference type="NCBI Taxonomy" id="92759"/>
    <lineage>
        <taxon>Bacteria</taxon>
        <taxon>Pseudomonadati</taxon>
        <taxon>Pseudomonadota</taxon>
        <taxon>Alphaproteobacteria</taxon>
        <taxon>Acetobacterales</taxon>
        <taxon>Acetobacteraceae</taxon>
        <taxon>Gluconacetobacter</taxon>
    </lineage>
</organism>
<sequence>MSDSNQIETIFQALLGRAPLPHEVQAYESLQESPQVLGLRLMESREFRRRAVLGAFSAGATQWVCAEIRDGLRIWADLMDVGVSAGAIADNWEPAETAFILSILRKGGTFIDIGAHIGWFTILGAHKVGPEGRVYAFEPRPAIFERLRASVEANGFQDRCILHCAALSDTAGTVSMATFSREFNSGHAVMVSGTIPEDASLVEDIPTIVLDGLAWDRRIDLIKIDVEGAEALVLRGGRALLLRDRPIIVSEFFPMWLRKVSLVSPDEFMTFLKGLGYRVFELASHGIGREIHALERNRSFDEDYYTNIVALTDAHIDQYLLRPLDGRVQAYEAALARLEGEAHAHEAELARLRAERTAEQAAHEAEARAHEAELVRLRAECAAERVVREGEARVHEAALAQLRAGQDAERAGRETILEGLKAELAAEKAAYARQAETLAQREAELQGLQGRTENRVQQIARENSALMAQLRTLHEQKAALAAQSEALQASNIWRACMVLMRVGRRVPAPVRKLSVRSAKLGWWSATGQLPQRWRAWQQIRRRGGLTVVAPQPALPAPVADPAGELARWAGRRGPVALIVDDRWPEPDRDSGSLDAVNLIRNLISMGFEVVFGVASDLIQDERYRDGLAALGVRLVPQNGSAQVQRYIEENRDVFTLVILVRFNCGGALFELVRYNCPDARIIFNTVDLYFLREQRAALLSGDRDALEQAGRTRDREEWLVGHADLTIVVSETEKEILSTAVPRAPVLLQPLVRDIVPPAAPFSARRGVGFVGGFAHQPNLDAIRWFLAEIWPLVRRQCPDLTFSIVGSHLPDGIARPEDGVTYLGPIDDLHAWFETLRASVAPLRFGAGAKGKVASSLASGLPCVLSTVAAEGMNLVDGENVLIADTPEMFADRVVALASDEGLWQRMSAAALDMARQQFSHQANRRGLHEALIKMGVPVPDVFPGSDVIQPG</sequence>
<dbReference type="PANTHER" id="PTHR34203:SF15">
    <property type="entry name" value="SLL1173 PROTEIN"/>
    <property type="match status" value="1"/>
</dbReference>
<name>A0A7W4NPH7_9PROT</name>
<dbReference type="RefSeq" id="WP_182998497.1">
    <property type="nucleotide sequence ID" value="NZ_JABEQJ010000023.1"/>
</dbReference>
<dbReference type="InterPro" id="IPR029063">
    <property type="entry name" value="SAM-dependent_MTases_sf"/>
</dbReference>
<dbReference type="SUPFAM" id="SSF53756">
    <property type="entry name" value="UDP-Glycosyltransferase/glycogen phosphorylase"/>
    <property type="match status" value="1"/>
</dbReference>
<proteinExistence type="predicted"/>
<dbReference type="InterPro" id="IPR052514">
    <property type="entry name" value="SAM-dependent_MTase"/>
</dbReference>
<dbReference type="EMBL" id="JABEQJ010000023">
    <property type="protein sequence ID" value="MBB2161669.1"/>
    <property type="molecule type" value="Genomic_DNA"/>
</dbReference>
<keyword evidence="1" id="KW-0175">Coiled coil</keyword>